<organism evidence="1">
    <name type="scientific">Ixodes ricinus</name>
    <name type="common">Common tick</name>
    <name type="synonym">Acarus ricinus</name>
    <dbReference type="NCBI Taxonomy" id="34613"/>
    <lineage>
        <taxon>Eukaryota</taxon>
        <taxon>Metazoa</taxon>
        <taxon>Ecdysozoa</taxon>
        <taxon>Arthropoda</taxon>
        <taxon>Chelicerata</taxon>
        <taxon>Arachnida</taxon>
        <taxon>Acari</taxon>
        <taxon>Parasitiformes</taxon>
        <taxon>Ixodida</taxon>
        <taxon>Ixodoidea</taxon>
        <taxon>Ixodidae</taxon>
        <taxon>Ixodinae</taxon>
        <taxon>Ixodes</taxon>
    </lineage>
</organism>
<accession>A0A6B0U5N0</accession>
<dbReference type="AlphaFoldDB" id="A0A6B0U5N0"/>
<evidence type="ECO:0000313" key="1">
    <source>
        <dbReference type="EMBL" id="MXU84094.1"/>
    </source>
</evidence>
<sequence length="79" mass="8723">MMYAGVVVGIISTVSCKCFCAFLVRVRKGFVCYQQAAGGVKSFMCHSLSHTSHTYLNEFFTMSISKVQVELALLLSFTV</sequence>
<proteinExistence type="predicted"/>
<name>A0A6B0U5N0_IXORI</name>
<dbReference type="EMBL" id="GIFC01002011">
    <property type="protein sequence ID" value="MXU84094.1"/>
    <property type="molecule type" value="Transcribed_RNA"/>
</dbReference>
<reference evidence="1" key="1">
    <citation type="submission" date="2019-12" db="EMBL/GenBank/DDBJ databases">
        <title>An insight into the sialome of adult female Ixodes ricinus ticks feeding for 6 days.</title>
        <authorList>
            <person name="Perner J."/>
            <person name="Ribeiro J.M.C."/>
        </authorList>
    </citation>
    <scope>NUCLEOTIDE SEQUENCE</scope>
    <source>
        <strain evidence="1">Semi-engorged</strain>
        <tissue evidence="1">Salivary glands</tissue>
    </source>
</reference>
<protein>
    <submittedName>
        <fullName evidence="1">Putative secreted protein</fullName>
    </submittedName>
</protein>